<dbReference type="PIRSF" id="PIRSF000709">
    <property type="entry name" value="6PFK_2-Ptase"/>
    <property type="match status" value="1"/>
</dbReference>
<dbReference type="RefSeq" id="WP_169506968.1">
    <property type="nucleotide sequence ID" value="NZ_JABBPN010000032.1"/>
</dbReference>
<name>A0A848MDL2_PAELE</name>
<dbReference type="Proteomes" id="UP000565468">
    <property type="component" value="Unassembled WGS sequence"/>
</dbReference>
<proteinExistence type="predicted"/>
<dbReference type="PANTHER" id="PTHR48100">
    <property type="entry name" value="BROAD-SPECIFICITY PHOSPHATASE YOR283W-RELATED"/>
    <property type="match status" value="1"/>
</dbReference>
<organism evidence="1 2">
    <name type="scientific">Paenibacillus lemnae</name>
    <dbReference type="NCBI Taxonomy" id="1330551"/>
    <lineage>
        <taxon>Bacteria</taxon>
        <taxon>Bacillati</taxon>
        <taxon>Bacillota</taxon>
        <taxon>Bacilli</taxon>
        <taxon>Bacillales</taxon>
        <taxon>Paenibacillaceae</taxon>
        <taxon>Paenibacillus</taxon>
    </lineage>
</organism>
<dbReference type="InterPro" id="IPR029033">
    <property type="entry name" value="His_PPase_superfam"/>
</dbReference>
<reference evidence="1 2" key="1">
    <citation type="submission" date="2020-04" db="EMBL/GenBank/DDBJ databases">
        <title>Paenibacillus algicola sp. nov., a novel marine bacterium producing alginate lyase.</title>
        <authorList>
            <person name="Huang H."/>
        </authorList>
    </citation>
    <scope>NUCLEOTIDE SEQUENCE [LARGE SCALE GENOMIC DNA]</scope>
    <source>
        <strain evidence="1 2">L7-75</strain>
    </source>
</reference>
<dbReference type="SMART" id="SM00855">
    <property type="entry name" value="PGAM"/>
    <property type="match status" value="1"/>
</dbReference>
<keyword evidence="2" id="KW-1185">Reference proteome</keyword>
<dbReference type="PANTHER" id="PTHR48100:SF1">
    <property type="entry name" value="HISTIDINE PHOSPHATASE FAMILY PROTEIN-RELATED"/>
    <property type="match status" value="1"/>
</dbReference>
<dbReference type="EMBL" id="JABBPN010000032">
    <property type="protein sequence ID" value="NMO98173.1"/>
    <property type="molecule type" value="Genomic_DNA"/>
</dbReference>
<dbReference type="InterPro" id="IPR013078">
    <property type="entry name" value="His_Pase_superF_clade-1"/>
</dbReference>
<dbReference type="CDD" id="cd07067">
    <property type="entry name" value="HP_PGM_like"/>
    <property type="match status" value="1"/>
</dbReference>
<protein>
    <submittedName>
        <fullName evidence="1">Histidine phosphatase family protein</fullName>
    </submittedName>
</protein>
<evidence type="ECO:0000313" key="2">
    <source>
        <dbReference type="Proteomes" id="UP000565468"/>
    </source>
</evidence>
<dbReference type="SUPFAM" id="SSF53254">
    <property type="entry name" value="Phosphoglycerate mutase-like"/>
    <property type="match status" value="1"/>
</dbReference>
<dbReference type="AlphaFoldDB" id="A0A848MDL2"/>
<dbReference type="Pfam" id="PF00300">
    <property type="entry name" value="His_Phos_1"/>
    <property type="match status" value="1"/>
</dbReference>
<accession>A0A848MDL2</accession>
<dbReference type="GO" id="GO:0016791">
    <property type="term" value="F:phosphatase activity"/>
    <property type="evidence" value="ECO:0007669"/>
    <property type="project" value="TreeGrafter"/>
</dbReference>
<gene>
    <name evidence="1" type="ORF">HII30_20690</name>
</gene>
<comment type="caution">
    <text evidence="1">The sequence shown here is derived from an EMBL/GenBank/DDBJ whole genome shotgun (WGS) entry which is preliminary data.</text>
</comment>
<evidence type="ECO:0000313" key="1">
    <source>
        <dbReference type="EMBL" id="NMO98173.1"/>
    </source>
</evidence>
<dbReference type="Gene3D" id="3.40.50.1240">
    <property type="entry name" value="Phosphoglycerate mutase-like"/>
    <property type="match status" value="1"/>
</dbReference>
<dbReference type="GO" id="GO:0005737">
    <property type="term" value="C:cytoplasm"/>
    <property type="evidence" value="ECO:0007669"/>
    <property type="project" value="TreeGrafter"/>
</dbReference>
<sequence>MKHIYFVRHCKATGQEPDAPLTEEGKDDAERVADYFMDKNIDVIYSSPFLRAVDTIKPFSDRANKEIHMDDRLVERVLSTLHLEDWMEKLEQTYEDLDLKFEGGESSNEAVKRALALINEVLERPETTFALVTHGALLSLMVKNYQSDFGFADWKNLKNPDLYLLKITQDGGIIKRLRITER</sequence>
<dbReference type="InterPro" id="IPR050275">
    <property type="entry name" value="PGM_Phosphatase"/>
</dbReference>